<dbReference type="SUPFAM" id="SSF47986">
    <property type="entry name" value="DEATH domain"/>
    <property type="match status" value="1"/>
</dbReference>
<keyword evidence="5" id="KW-1185">Reference proteome</keyword>
<proteinExistence type="predicted"/>
<accession>A0A2T7PWM9</accession>
<name>A0A2T7PWM9_POMCA</name>
<sequence length="700" mass="81076">MLDTKVYKRCRFQDGVGPSKFFPLALPLRRSAFFASSTQNIAGRSDIRHQGKGNAHCKNAGRKHRNKKKDPLNEELKEKLRPVLEHRMPTLVSKAAFSLPADSAKAKALGRNKVEGHLQPAAPPRNLQEVRAAVSKSIASVTRKLARLERDYYGDKRTVHSDAEQYVPSVKALMRALWILDLNKASEVEELIKQSVNPQRYKDDAKHPAALKEIYARVMTFLPDRLTPLIDACQGLLDNLSRYCVSFYSAESDSYLETAAHYTEQITSWREKVEVSLLSARSLYKKFQTTGINHNMLSSPVANFCSRCDINKLLFIVMFADASTHLRNALTVMKSWLQTDENYTTYVKNDMIELEKLKEDKIKVLRDLRTKCHSLTYKVNQLESEERRLAQEITAMREKEESLRIEEVFLVNQINEVDLEIEFKERRRDNLRKQSAVEPLEPTTETPEALVSELKQLKDRLPTLQRQLAHLRHKLGWVDDKMAQLEKTQKDILATREELKEADSERGRKEEEFEELDQALLLARRILLVKNATDSVEKLYYNVPVDTKASKTSKVKTKVKGEHPVENACRIICSHIDRDWVQLYRNLTFFPQRGAETIERDLLHLTEMGARASVALASRHALERWKRYHTRANVEDLRQALMKIKRTDILRLIDDRLKMPTKVVDPFELQEELPPPVEPKLVPYYRLIERYDQLRASRVK</sequence>
<evidence type="ECO:0000256" key="1">
    <source>
        <dbReference type="SAM" id="Coils"/>
    </source>
</evidence>
<feature type="coiled-coil region" evidence="1">
    <location>
        <begin position="365"/>
        <end position="519"/>
    </location>
</feature>
<keyword evidence="1" id="KW-0175">Coiled coil</keyword>
<dbReference type="OrthoDB" id="6074739at2759"/>
<feature type="region of interest" description="Disordered" evidence="2">
    <location>
        <begin position="44"/>
        <end position="75"/>
    </location>
</feature>
<reference evidence="4 5" key="1">
    <citation type="submission" date="2018-04" db="EMBL/GenBank/DDBJ databases">
        <title>The genome of golden apple snail Pomacea canaliculata provides insight into stress tolerance and invasive adaptation.</title>
        <authorList>
            <person name="Liu C."/>
            <person name="Liu B."/>
            <person name="Ren Y."/>
            <person name="Zhang Y."/>
            <person name="Wang H."/>
            <person name="Li S."/>
            <person name="Jiang F."/>
            <person name="Yin L."/>
            <person name="Zhang G."/>
            <person name="Qian W."/>
            <person name="Fan W."/>
        </authorList>
    </citation>
    <scope>NUCLEOTIDE SEQUENCE [LARGE SCALE GENOMIC DNA]</scope>
    <source>
        <strain evidence="4">SZHN2017</strain>
        <tissue evidence="4">Muscle</tissue>
    </source>
</reference>
<dbReference type="GO" id="GO:0007165">
    <property type="term" value="P:signal transduction"/>
    <property type="evidence" value="ECO:0007669"/>
    <property type="project" value="InterPro"/>
</dbReference>
<evidence type="ECO:0000313" key="4">
    <source>
        <dbReference type="EMBL" id="PVD37831.1"/>
    </source>
</evidence>
<comment type="caution">
    <text evidence="4">The sequence shown here is derived from an EMBL/GenBank/DDBJ whole genome shotgun (WGS) entry which is preliminary data.</text>
</comment>
<organism evidence="4 5">
    <name type="scientific">Pomacea canaliculata</name>
    <name type="common">Golden apple snail</name>
    <dbReference type="NCBI Taxonomy" id="400727"/>
    <lineage>
        <taxon>Eukaryota</taxon>
        <taxon>Metazoa</taxon>
        <taxon>Spiralia</taxon>
        <taxon>Lophotrochozoa</taxon>
        <taxon>Mollusca</taxon>
        <taxon>Gastropoda</taxon>
        <taxon>Caenogastropoda</taxon>
        <taxon>Architaenioglossa</taxon>
        <taxon>Ampullarioidea</taxon>
        <taxon>Ampullariidae</taxon>
        <taxon>Pomacea</taxon>
    </lineage>
</organism>
<dbReference type="Proteomes" id="UP000245119">
    <property type="component" value="Linkage Group LG1"/>
</dbReference>
<dbReference type="CDD" id="cd01670">
    <property type="entry name" value="Death"/>
    <property type="match status" value="1"/>
</dbReference>
<dbReference type="EMBL" id="PZQS01000001">
    <property type="protein sequence ID" value="PVD37831.1"/>
    <property type="molecule type" value="Genomic_DNA"/>
</dbReference>
<protein>
    <recommendedName>
        <fullName evidence="3">Death domain-containing protein</fullName>
    </recommendedName>
</protein>
<dbReference type="InterPro" id="IPR000488">
    <property type="entry name" value="Death_dom"/>
</dbReference>
<dbReference type="InterPro" id="IPR011029">
    <property type="entry name" value="DEATH-like_dom_sf"/>
</dbReference>
<dbReference type="PROSITE" id="PS50017">
    <property type="entry name" value="DEATH_DOMAIN"/>
    <property type="match status" value="1"/>
</dbReference>
<evidence type="ECO:0000256" key="2">
    <source>
        <dbReference type="SAM" id="MobiDB-lite"/>
    </source>
</evidence>
<feature type="domain" description="Death" evidence="3">
    <location>
        <begin position="565"/>
        <end position="657"/>
    </location>
</feature>
<evidence type="ECO:0000259" key="3">
    <source>
        <dbReference type="PROSITE" id="PS50017"/>
    </source>
</evidence>
<dbReference type="AlphaFoldDB" id="A0A2T7PWM9"/>
<gene>
    <name evidence="4" type="ORF">C0Q70_00433</name>
</gene>
<dbReference type="Gene3D" id="1.10.533.10">
    <property type="entry name" value="Death Domain, Fas"/>
    <property type="match status" value="1"/>
</dbReference>
<feature type="compositionally biased region" description="Basic residues" evidence="2">
    <location>
        <begin position="59"/>
        <end position="68"/>
    </location>
</feature>
<evidence type="ECO:0000313" key="5">
    <source>
        <dbReference type="Proteomes" id="UP000245119"/>
    </source>
</evidence>